<evidence type="ECO:0000313" key="2">
    <source>
        <dbReference type="EMBL" id="CCH67278.1"/>
    </source>
</evidence>
<evidence type="ECO:0000259" key="1">
    <source>
        <dbReference type="Pfam" id="PF01408"/>
    </source>
</evidence>
<dbReference type="InterPro" id="IPR000683">
    <property type="entry name" value="Gfo/Idh/MocA-like_OxRdtase_N"/>
</dbReference>
<proteinExistence type="predicted"/>
<organism evidence="2 3">
    <name type="scientific">Richelia intracellularis HH01</name>
    <dbReference type="NCBI Taxonomy" id="1165094"/>
    <lineage>
        <taxon>Bacteria</taxon>
        <taxon>Bacillati</taxon>
        <taxon>Cyanobacteriota</taxon>
        <taxon>Cyanophyceae</taxon>
        <taxon>Nostocales</taxon>
        <taxon>Nostocaceae</taxon>
        <taxon>Richelia</taxon>
    </lineage>
</organism>
<gene>
    <name evidence="2" type="ORF">RINTHH_11230</name>
</gene>
<dbReference type="SUPFAM" id="SSF51735">
    <property type="entry name" value="NAD(P)-binding Rossmann-fold domains"/>
    <property type="match status" value="1"/>
</dbReference>
<name>M1X047_9NOST</name>
<dbReference type="Pfam" id="PF01408">
    <property type="entry name" value="GFO_IDH_MocA"/>
    <property type="match status" value="1"/>
</dbReference>
<dbReference type="PANTHER" id="PTHR43377">
    <property type="entry name" value="BILIVERDIN REDUCTASE A"/>
    <property type="match status" value="1"/>
</dbReference>
<dbReference type="AlphaFoldDB" id="M1X047"/>
<dbReference type="Proteomes" id="UP000053051">
    <property type="component" value="Unassembled WGS sequence"/>
</dbReference>
<evidence type="ECO:0000313" key="3">
    <source>
        <dbReference type="Proteomes" id="UP000053051"/>
    </source>
</evidence>
<dbReference type="PANTHER" id="PTHR43377:SF1">
    <property type="entry name" value="BILIVERDIN REDUCTASE A"/>
    <property type="match status" value="1"/>
</dbReference>
<dbReference type="GO" id="GO:0000166">
    <property type="term" value="F:nucleotide binding"/>
    <property type="evidence" value="ECO:0007669"/>
    <property type="project" value="InterPro"/>
</dbReference>
<reference evidence="3" key="2">
    <citation type="submission" date="2016-01" db="EMBL/GenBank/DDBJ databases">
        <title>Diatom-associated endosymboitic cyanobacterium lacks core nitrogen metabolism enzymes.</title>
        <authorList>
            <person name="Hilton J.A."/>
            <person name="Foster R.A."/>
            <person name="Tripp H.J."/>
            <person name="Carter B.J."/>
            <person name="Zehr J.P."/>
            <person name="Villareal T.A."/>
        </authorList>
    </citation>
    <scope>NUCLEOTIDE SEQUENCE [LARGE SCALE GENOMIC DNA]</scope>
    <source>
        <strain evidence="3">HH01</strain>
    </source>
</reference>
<dbReference type="InterPro" id="IPR051450">
    <property type="entry name" value="Gfo/Idh/MocA_Oxidoreductases"/>
</dbReference>
<dbReference type="Gene3D" id="3.40.50.720">
    <property type="entry name" value="NAD(P)-binding Rossmann-like Domain"/>
    <property type="match status" value="1"/>
</dbReference>
<sequence length="179" mass="20311">MGHNYTRVLSLMKGIKLVGVADINIERGVETATRYQVKFFEDYRDLLPHADAVCIAVLTILNHTVSVNCLRAGIHVLIEKLIAKSVSEAESLIKSRCILLVGQTERFSPTFQELCKVLKTEELLALETRRMNLYTNRANYVSVILYLMIHDIDLLLEIAAASVTKRFWEKDLGTPEFTI</sequence>
<dbReference type="EMBL" id="CAIY01000044">
    <property type="protein sequence ID" value="CCH67278.1"/>
    <property type="molecule type" value="Genomic_DNA"/>
</dbReference>
<protein>
    <submittedName>
        <fullName evidence="2">Oxidoreductase, Gfo/Idh/MocA family</fullName>
    </submittedName>
</protein>
<accession>M1X047</accession>
<dbReference type="STRING" id="1165094.RINTHH_11230"/>
<keyword evidence="3" id="KW-1185">Reference proteome</keyword>
<reference evidence="2 3" key="1">
    <citation type="submission" date="2012-05" db="EMBL/GenBank/DDBJ databases">
        <authorList>
            <person name="Hilton J."/>
        </authorList>
    </citation>
    <scope>NUCLEOTIDE SEQUENCE [LARGE SCALE GENOMIC DNA]</scope>
    <source>
        <strain evidence="2 3">HH01</strain>
    </source>
</reference>
<dbReference type="OrthoDB" id="9815825at2"/>
<comment type="caution">
    <text evidence="2">The sequence shown here is derived from an EMBL/GenBank/DDBJ whole genome shotgun (WGS) entry which is preliminary data.</text>
</comment>
<feature type="domain" description="Gfo/Idh/MocA-like oxidoreductase N-terminal" evidence="1">
    <location>
        <begin position="2"/>
        <end position="94"/>
    </location>
</feature>
<dbReference type="Gene3D" id="3.30.360.10">
    <property type="entry name" value="Dihydrodipicolinate Reductase, domain 2"/>
    <property type="match status" value="1"/>
</dbReference>
<dbReference type="InterPro" id="IPR036291">
    <property type="entry name" value="NAD(P)-bd_dom_sf"/>
</dbReference>